<dbReference type="InParanoid" id="J9DQL2"/>
<evidence type="ECO:0000256" key="4">
    <source>
        <dbReference type="PROSITE-ProRule" id="PRU00723"/>
    </source>
</evidence>
<dbReference type="SMART" id="SM00356">
    <property type="entry name" value="ZnF_C3H1"/>
    <property type="match status" value="1"/>
</dbReference>
<reference evidence="7 8" key="1">
    <citation type="submission" date="2011-08" db="EMBL/GenBank/DDBJ databases">
        <authorList>
            <person name="Liu Z.J."/>
            <person name="Shi F.L."/>
            <person name="Lu J.Q."/>
            <person name="Li M."/>
            <person name="Wang Z.L."/>
        </authorList>
    </citation>
    <scope>NUCLEOTIDE SEQUENCE [LARGE SCALE GENOMIC DNA]</scope>
    <source>
        <strain evidence="7 8">USNM 41457</strain>
    </source>
</reference>
<dbReference type="AlphaFoldDB" id="J9DQL2"/>
<organism evidence="7 8">
    <name type="scientific">Edhazardia aedis (strain USNM 41457)</name>
    <name type="common">Microsporidian parasite</name>
    <dbReference type="NCBI Taxonomy" id="1003232"/>
    <lineage>
        <taxon>Eukaryota</taxon>
        <taxon>Fungi</taxon>
        <taxon>Fungi incertae sedis</taxon>
        <taxon>Microsporidia</taxon>
        <taxon>Edhazardia</taxon>
    </lineage>
</organism>
<accession>J9DQL2</accession>
<dbReference type="VEuPathDB" id="MicrosporidiaDB:EDEG_02065"/>
<dbReference type="GO" id="GO:0008270">
    <property type="term" value="F:zinc ion binding"/>
    <property type="evidence" value="ECO:0007669"/>
    <property type="project" value="UniProtKB-KW"/>
</dbReference>
<dbReference type="Pfam" id="PF00642">
    <property type="entry name" value="zf-CCCH"/>
    <property type="match status" value="1"/>
</dbReference>
<feature type="compositionally biased region" description="Basic and acidic residues" evidence="5">
    <location>
        <begin position="239"/>
        <end position="262"/>
    </location>
</feature>
<evidence type="ECO:0000256" key="2">
    <source>
        <dbReference type="ARBA" id="ARBA00022771"/>
    </source>
</evidence>
<feature type="zinc finger region" description="C3H1-type" evidence="4">
    <location>
        <begin position="7"/>
        <end position="30"/>
    </location>
</feature>
<dbReference type="InterPro" id="IPR036855">
    <property type="entry name" value="Znf_CCCH_sf"/>
</dbReference>
<dbReference type="Gene3D" id="4.10.1000.10">
    <property type="entry name" value="Zinc finger, CCCH-type"/>
    <property type="match status" value="1"/>
</dbReference>
<sequence length="479" mass="57014">MAVLPRECRDFKSSGTCRYGKQCKFAHILQTPLLNPPFWIFTNHANLGLLEFSCEEMKLNFLLHKASGEIPSFERKFDDAWVNNYAVLFKALDELNSDFTLCGVSGDFLVDLRVKPSCFVKPFDPHRVKCDLKTLHNIDVNFESFDNVSVNESANSFNTSNSMDIIEDSHVTNAPRNINMNRDFNPNYNPNRQHSVRERFEPREIEKESLPHYRRSTIHENTQFIEKRRENYSEPSSFIDRRSPQKEFIQKRDNKRQFDTRRTQYTSDYVDKRPYLQGNPEYHDRRFTKSYDNTEYIDRKQYTDKRQYRGGSEYHYNNPNPNPNPNPHQYYNPNPNPNQYNNPNPNPNPHPYYNPNPNPNQYNNPNPNQYNNPNPNQYNNPNYQHHSYNNPNYIPPTKSYQSTKSEPFYDHNYRKPKVIDKFSDPQNRVDQPVIERRDYRTVTYDKYGNVINKKIHRKSDKDNKDDKSQSEGFDQMFGK</sequence>
<feature type="compositionally biased region" description="Basic and acidic residues" evidence="5">
    <location>
        <begin position="459"/>
        <end position="469"/>
    </location>
</feature>
<evidence type="ECO:0000256" key="5">
    <source>
        <dbReference type="SAM" id="MobiDB-lite"/>
    </source>
</evidence>
<feature type="compositionally biased region" description="Basic and acidic residues" evidence="5">
    <location>
        <begin position="195"/>
        <end position="211"/>
    </location>
</feature>
<name>J9DQL2_EDHAE</name>
<dbReference type="Proteomes" id="UP000003163">
    <property type="component" value="Unassembled WGS sequence"/>
</dbReference>
<feature type="region of interest" description="Disordered" evidence="5">
    <location>
        <begin position="176"/>
        <end position="406"/>
    </location>
</feature>
<dbReference type="OMA" id="HENTQFI"/>
<evidence type="ECO:0000313" key="7">
    <source>
        <dbReference type="EMBL" id="EJW03597.1"/>
    </source>
</evidence>
<feature type="compositionally biased region" description="Basic and acidic residues" evidence="5">
    <location>
        <begin position="296"/>
        <end position="307"/>
    </location>
</feature>
<evidence type="ECO:0000259" key="6">
    <source>
        <dbReference type="PROSITE" id="PS50103"/>
    </source>
</evidence>
<dbReference type="HOGENOM" id="CLU_569894_0_0_1"/>
<evidence type="ECO:0000256" key="3">
    <source>
        <dbReference type="ARBA" id="ARBA00022833"/>
    </source>
</evidence>
<evidence type="ECO:0000256" key="1">
    <source>
        <dbReference type="ARBA" id="ARBA00022723"/>
    </source>
</evidence>
<keyword evidence="1 4" id="KW-0479">Metal-binding</keyword>
<keyword evidence="8" id="KW-1185">Reference proteome</keyword>
<dbReference type="InterPro" id="IPR000571">
    <property type="entry name" value="Znf_CCCH"/>
</dbReference>
<proteinExistence type="predicted"/>
<feature type="compositionally biased region" description="Low complexity" evidence="5">
    <location>
        <begin position="359"/>
        <end position="392"/>
    </location>
</feature>
<dbReference type="EMBL" id="AFBI03000034">
    <property type="protein sequence ID" value="EJW03597.1"/>
    <property type="molecule type" value="Genomic_DNA"/>
</dbReference>
<dbReference type="PROSITE" id="PS50103">
    <property type="entry name" value="ZF_C3H1"/>
    <property type="match status" value="1"/>
</dbReference>
<feature type="compositionally biased region" description="Low complexity" evidence="5">
    <location>
        <begin position="327"/>
        <end position="343"/>
    </location>
</feature>
<gene>
    <name evidence="7" type="ORF">EDEG_02065</name>
</gene>
<comment type="caution">
    <text evidence="7">The sequence shown here is derived from an EMBL/GenBank/DDBJ whole genome shotgun (WGS) entry which is preliminary data.</text>
</comment>
<evidence type="ECO:0000313" key="8">
    <source>
        <dbReference type="Proteomes" id="UP000003163"/>
    </source>
</evidence>
<keyword evidence="3 4" id="KW-0862">Zinc</keyword>
<feature type="compositionally biased region" description="Polar residues" evidence="5">
    <location>
        <begin position="176"/>
        <end position="193"/>
    </location>
</feature>
<protein>
    <recommendedName>
        <fullName evidence="6">C3H1-type domain-containing protein</fullName>
    </recommendedName>
</protein>
<feature type="compositionally biased region" description="Pro residues" evidence="5">
    <location>
        <begin position="344"/>
        <end position="358"/>
    </location>
</feature>
<dbReference type="SUPFAM" id="SSF90229">
    <property type="entry name" value="CCCH zinc finger"/>
    <property type="match status" value="1"/>
</dbReference>
<feature type="region of interest" description="Disordered" evidence="5">
    <location>
        <begin position="454"/>
        <end position="479"/>
    </location>
</feature>
<feature type="domain" description="C3H1-type" evidence="6">
    <location>
        <begin position="7"/>
        <end position="30"/>
    </location>
</feature>
<reference evidence="8" key="2">
    <citation type="submission" date="2015-07" db="EMBL/GenBank/DDBJ databases">
        <title>Contrasting host-pathogen interactions and genome evolution in two generalist and specialist microsporidian pathogens of mosquitoes.</title>
        <authorList>
            <consortium name="The Broad Institute Genomics Platform"/>
            <consortium name="The Broad Institute Genome Sequencing Center for Infectious Disease"/>
            <person name="Cuomo C.A."/>
            <person name="Sanscrainte N.D."/>
            <person name="Goldberg J.M."/>
            <person name="Heiman D."/>
            <person name="Young S."/>
            <person name="Zeng Q."/>
            <person name="Becnel J.J."/>
            <person name="Birren B.W."/>
        </authorList>
    </citation>
    <scope>NUCLEOTIDE SEQUENCE [LARGE SCALE GENOMIC DNA]</scope>
    <source>
        <strain evidence="8">USNM 41457</strain>
    </source>
</reference>
<keyword evidence="2 4" id="KW-0863">Zinc-finger</keyword>
<dbReference type="OrthoDB" id="20729at2759"/>